<gene>
    <name evidence="7" type="ORF">DM05_3492</name>
</gene>
<feature type="domain" description="Lipopolysaccharide assembly protein A" evidence="6">
    <location>
        <begin position="27"/>
        <end position="72"/>
    </location>
</feature>
<accession>A0A7Z1K152</accession>
<evidence type="ECO:0000259" key="6">
    <source>
        <dbReference type="Pfam" id="PF06305"/>
    </source>
</evidence>
<evidence type="ECO:0000256" key="3">
    <source>
        <dbReference type="ARBA" id="ARBA00022989"/>
    </source>
</evidence>
<evidence type="ECO:0000313" key="8">
    <source>
        <dbReference type="Proteomes" id="UP000221580"/>
    </source>
</evidence>
<comment type="caution">
    <text evidence="7">The sequence shown here is derived from an EMBL/GenBank/DDBJ whole genome shotgun (WGS) entry which is preliminary data.</text>
</comment>
<keyword evidence="1" id="KW-1003">Cell membrane</keyword>
<dbReference type="Pfam" id="PF06305">
    <property type="entry name" value="LapA_dom"/>
    <property type="match status" value="1"/>
</dbReference>
<feature type="transmembrane region" description="Helical" evidence="5">
    <location>
        <begin position="7"/>
        <end position="25"/>
    </location>
</feature>
<keyword evidence="2 5" id="KW-0812">Transmembrane</keyword>
<evidence type="ECO:0000313" key="7">
    <source>
        <dbReference type="EMBL" id="PFG58828.1"/>
    </source>
</evidence>
<reference evidence="7 8" key="1">
    <citation type="submission" date="2017-09" db="EMBL/GenBank/DDBJ databases">
        <authorList>
            <person name="DeBolt S."/>
            <person name="Huntemann M."/>
            <person name="Clum A."/>
            <person name="Pillay M."/>
            <person name="Palaniappan K."/>
            <person name="Varghese N."/>
            <person name="Mikhailova N."/>
            <person name="Stamatis D."/>
            <person name="Reddy T."/>
            <person name="Daum C."/>
            <person name="Shapiro N."/>
            <person name="Ivanova N."/>
            <person name="Kyrpides N."/>
            <person name="Woyke T."/>
        </authorList>
    </citation>
    <scope>NUCLEOTIDE SEQUENCE [LARGE SCALE GENOMIC DNA]</scope>
    <source>
        <strain evidence="7 8">A2-S9</strain>
    </source>
</reference>
<evidence type="ECO:0000256" key="4">
    <source>
        <dbReference type="ARBA" id="ARBA00023136"/>
    </source>
</evidence>
<organism evidence="7 8">
    <name type="scientific">Pseudomonas poae</name>
    <dbReference type="NCBI Taxonomy" id="200451"/>
    <lineage>
        <taxon>Bacteria</taxon>
        <taxon>Pseudomonadati</taxon>
        <taxon>Pseudomonadota</taxon>
        <taxon>Gammaproteobacteria</taxon>
        <taxon>Pseudomonadales</taxon>
        <taxon>Pseudomonadaceae</taxon>
        <taxon>Pseudomonas</taxon>
    </lineage>
</organism>
<protein>
    <submittedName>
        <fullName evidence="7">Uncharacterized protein DUF1049</fullName>
    </submittedName>
</protein>
<evidence type="ECO:0000256" key="1">
    <source>
        <dbReference type="ARBA" id="ARBA00022475"/>
    </source>
</evidence>
<sequence length="76" mass="8595">MRRFKHVLIAFVVLVLTFLIIAFVLENQRSTSLSFFGWSTAELPVSVFMALSLMLGLIVGPVLCLIARIKRSDRKN</sequence>
<evidence type="ECO:0000256" key="5">
    <source>
        <dbReference type="SAM" id="Phobius"/>
    </source>
</evidence>
<keyword evidence="4 5" id="KW-0472">Membrane</keyword>
<name>A0A7Z1K152_9PSED</name>
<keyword evidence="3 5" id="KW-1133">Transmembrane helix</keyword>
<reference evidence="7 8" key="2">
    <citation type="submission" date="2017-10" db="EMBL/GenBank/DDBJ databases">
        <title>Bacterial endophytes that colonize and modify switchgrass growth.</title>
        <authorList>
            <person name="Debolt S."/>
        </authorList>
    </citation>
    <scope>NUCLEOTIDE SEQUENCE [LARGE SCALE GENOMIC DNA]</scope>
    <source>
        <strain evidence="7 8">A2-S9</strain>
    </source>
</reference>
<proteinExistence type="predicted"/>
<dbReference type="AlphaFoldDB" id="A0A7Z1K152"/>
<dbReference type="EMBL" id="PDJN01000003">
    <property type="protein sequence ID" value="PFG58828.1"/>
    <property type="molecule type" value="Genomic_DNA"/>
</dbReference>
<dbReference type="Proteomes" id="UP000221580">
    <property type="component" value="Unassembled WGS sequence"/>
</dbReference>
<feature type="transmembrane region" description="Helical" evidence="5">
    <location>
        <begin position="45"/>
        <end position="67"/>
    </location>
</feature>
<dbReference type="InterPro" id="IPR010445">
    <property type="entry name" value="LapA_dom"/>
</dbReference>
<evidence type="ECO:0000256" key="2">
    <source>
        <dbReference type="ARBA" id="ARBA00022692"/>
    </source>
</evidence>